<evidence type="ECO:0000256" key="7">
    <source>
        <dbReference type="RuleBase" id="RU003797"/>
    </source>
</evidence>
<gene>
    <name evidence="9" type="ORF">HSCHL_0815</name>
</gene>
<proteinExistence type="inferred from homology"/>
<evidence type="ECO:0000313" key="10">
    <source>
        <dbReference type="Proteomes" id="UP000244180"/>
    </source>
</evidence>
<dbReference type="PROSITE" id="PS01302">
    <property type="entry name" value="UPF0758"/>
    <property type="match status" value="1"/>
</dbReference>
<evidence type="ECO:0000256" key="6">
    <source>
        <dbReference type="ARBA" id="ARBA00023049"/>
    </source>
</evidence>
<dbReference type="SUPFAM" id="SSF102712">
    <property type="entry name" value="JAB1/MPN domain"/>
    <property type="match status" value="1"/>
</dbReference>
<comment type="similarity">
    <text evidence="1 7">Belongs to the UPF0758 family.</text>
</comment>
<comment type="caution">
    <text evidence="9">The sequence shown here is derived from an EMBL/GenBank/DDBJ whole genome shotgun (WGS) entry which is preliminary data.</text>
</comment>
<dbReference type="InterPro" id="IPR046778">
    <property type="entry name" value="UPF0758_N"/>
</dbReference>
<keyword evidence="2" id="KW-0645">Protease</keyword>
<evidence type="ECO:0000256" key="2">
    <source>
        <dbReference type="ARBA" id="ARBA00022670"/>
    </source>
</evidence>
<keyword evidence="6" id="KW-0482">Metalloprotease</keyword>
<dbReference type="NCBIfam" id="NF000642">
    <property type="entry name" value="PRK00024.1"/>
    <property type="match status" value="1"/>
</dbReference>
<dbReference type="InterPro" id="IPR020891">
    <property type="entry name" value="UPF0758_CS"/>
</dbReference>
<dbReference type="GO" id="GO:0046872">
    <property type="term" value="F:metal ion binding"/>
    <property type="evidence" value="ECO:0007669"/>
    <property type="project" value="UniProtKB-KW"/>
</dbReference>
<dbReference type="PROSITE" id="PS50249">
    <property type="entry name" value="MPN"/>
    <property type="match status" value="1"/>
</dbReference>
<dbReference type="Gene3D" id="3.40.140.10">
    <property type="entry name" value="Cytidine Deaminase, domain 2"/>
    <property type="match status" value="1"/>
</dbReference>
<dbReference type="CDD" id="cd08071">
    <property type="entry name" value="MPN_DUF2466"/>
    <property type="match status" value="1"/>
</dbReference>
<evidence type="ECO:0000256" key="5">
    <source>
        <dbReference type="ARBA" id="ARBA00022833"/>
    </source>
</evidence>
<dbReference type="EMBL" id="PEBV01000006">
    <property type="protein sequence ID" value="PTQ54171.1"/>
    <property type="molecule type" value="Genomic_DNA"/>
</dbReference>
<dbReference type="NCBIfam" id="TIGR00608">
    <property type="entry name" value="radc"/>
    <property type="match status" value="1"/>
</dbReference>
<evidence type="ECO:0000256" key="1">
    <source>
        <dbReference type="ARBA" id="ARBA00010243"/>
    </source>
</evidence>
<reference evidence="9 10" key="1">
    <citation type="submission" date="2017-08" db="EMBL/GenBank/DDBJ databases">
        <title>Burning lignite coal seam in the remote Altai Mountains harbors a hydrogen-driven thermophilic microbial community.</title>
        <authorList>
            <person name="Kadnikov V.V."/>
            <person name="Mardanov A.V."/>
            <person name="Ivasenko D."/>
            <person name="Beletsky A.V."/>
            <person name="Karnachuk O.V."/>
            <person name="Ravin N.V."/>
        </authorList>
    </citation>
    <scope>NUCLEOTIDE SEQUENCE [LARGE SCALE GENOMIC DNA]</scope>
    <source>
        <strain evidence="9">AL33</strain>
    </source>
</reference>
<protein>
    <submittedName>
        <fullName evidence="9">DNA repair protein RadC</fullName>
    </submittedName>
</protein>
<name>A0A2T5GDA0_HYDSH</name>
<keyword evidence="3" id="KW-0479">Metal-binding</keyword>
<organism evidence="9 10">
    <name type="scientific">Hydrogenibacillus schlegelii</name>
    <name type="common">Bacillus schlegelii</name>
    <dbReference type="NCBI Taxonomy" id="1484"/>
    <lineage>
        <taxon>Bacteria</taxon>
        <taxon>Bacillati</taxon>
        <taxon>Bacillota</taxon>
        <taxon>Bacilli</taxon>
        <taxon>Bacillales</taxon>
        <taxon>Bacillales Family X. Incertae Sedis</taxon>
        <taxon>Hydrogenibacillus</taxon>
    </lineage>
</organism>
<keyword evidence="5" id="KW-0862">Zinc</keyword>
<accession>A0A2T5GDA0</accession>
<dbReference type="SUPFAM" id="SSF47781">
    <property type="entry name" value="RuvA domain 2-like"/>
    <property type="match status" value="1"/>
</dbReference>
<dbReference type="GO" id="GO:0006508">
    <property type="term" value="P:proteolysis"/>
    <property type="evidence" value="ECO:0007669"/>
    <property type="project" value="UniProtKB-KW"/>
</dbReference>
<dbReference type="InterPro" id="IPR025657">
    <property type="entry name" value="RadC_JAB"/>
</dbReference>
<keyword evidence="4" id="KW-0378">Hydrolase</keyword>
<evidence type="ECO:0000313" key="9">
    <source>
        <dbReference type="EMBL" id="PTQ54171.1"/>
    </source>
</evidence>
<dbReference type="Pfam" id="PF20582">
    <property type="entry name" value="UPF0758_N"/>
    <property type="match status" value="1"/>
</dbReference>
<feature type="domain" description="MPN" evidence="8">
    <location>
        <begin position="106"/>
        <end position="228"/>
    </location>
</feature>
<evidence type="ECO:0000259" key="8">
    <source>
        <dbReference type="PROSITE" id="PS50249"/>
    </source>
</evidence>
<dbReference type="Pfam" id="PF04002">
    <property type="entry name" value="RadC"/>
    <property type="match status" value="1"/>
</dbReference>
<dbReference type="PANTHER" id="PTHR30471:SF3">
    <property type="entry name" value="UPF0758 PROTEIN YEES-RELATED"/>
    <property type="match status" value="1"/>
</dbReference>
<evidence type="ECO:0000256" key="4">
    <source>
        <dbReference type="ARBA" id="ARBA00022801"/>
    </source>
</evidence>
<sequence length="234" mass="25841">MAGEGLRMREVPEEARPRERLLRYGAEALSDVELVAIMLRTGVRGESALRLAERVLAAAGGLRELLGMGIEELAAIRGVGTTKAVQLLAAFELGRRLARELPRPYVVRSAADAARLLMDRLRYLAQEHFVVLFLNAKYELIGDKTIFIGTLDASLVHPREVFREAIRRSAHSIILAHNHPSGDPTPSAEDVRVTGRLVQAGRLLGIEVLDHIIIGDGVFRSLREDGWPGEAERF</sequence>
<dbReference type="InterPro" id="IPR037518">
    <property type="entry name" value="MPN"/>
</dbReference>
<dbReference type="InterPro" id="IPR001405">
    <property type="entry name" value="UPF0758"/>
</dbReference>
<dbReference type="InterPro" id="IPR010994">
    <property type="entry name" value="RuvA_2-like"/>
</dbReference>
<dbReference type="GO" id="GO:0008237">
    <property type="term" value="F:metallopeptidase activity"/>
    <property type="evidence" value="ECO:0007669"/>
    <property type="project" value="UniProtKB-KW"/>
</dbReference>
<dbReference type="AlphaFoldDB" id="A0A2T5GDA0"/>
<dbReference type="PANTHER" id="PTHR30471">
    <property type="entry name" value="DNA REPAIR PROTEIN RADC"/>
    <property type="match status" value="1"/>
</dbReference>
<evidence type="ECO:0000256" key="3">
    <source>
        <dbReference type="ARBA" id="ARBA00022723"/>
    </source>
</evidence>
<dbReference type="Proteomes" id="UP000244180">
    <property type="component" value="Unassembled WGS sequence"/>
</dbReference>